<accession>A0A7S2TSG9</accession>
<sequence length="151" mass="16780">MEERLYGGCRLQDRTIRRLKLGQIIKRDSESWTIAGQLYPAGLMDGTASLAIFSAIGGLAVDARQNLFISDTQNHVVRKLTPEGEVTTVVGDGRTCDNWCNPDFFSFDGSSRLISLANPHGLEFDKWGNLYIADTGGFRVVKVIPRDSEWV</sequence>
<dbReference type="PANTHER" id="PTHR13833:SF71">
    <property type="entry name" value="NHL DOMAIN-CONTAINING PROTEIN"/>
    <property type="match status" value="1"/>
</dbReference>
<dbReference type="SUPFAM" id="SSF63829">
    <property type="entry name" value="Calcium-dependent phosphotriesterase"/>
    <property type="match status" value="1"/>
</dbReference>
<dbReference type="Gene3D" id="2.120.10.30">
    <property type="entry name" value="TolB, C-terminal domain"/>
    <property type="match status" value="1"/>
</dbReference>
<evidence type="ECO:0008006" key="2">
    <source>
        <dbReference type="Google" id="ProtNLM"/>
    </source>
</evidence>
<name>A0A7S2TSG9_9EUKA</name>
<dbReference type="EMBL" id="HBHP01019466">
    <property type="protein sequence ID" value="CAD9768116.1"/>
    <property type="molecule type" value="Transcribed_RNA"/>
</dbReference>
<evidence type="ECO:0000313" key="1">
    <source>
        <dbReference type="EMBL" id="CAD9768116.1"/>
    </source>
</evidence>
<dbReference type="PANTHER" id="PTHR13833">
    <property type="match status" value="1"/>
</dbReference>
<dbReference type="InterPro" id="IPR011042">
    <property type="entry name" value="6-blade_b-propeller_TolB-like"/>
</dbReference>
<organism evidence="1">
    <name type="scientific">Lotharella oceanica</name>
    <dbReference type="NCBI Taxonomy" id="641309"/>
    <lineage>
        <taxon>Eukaryota</taxon>
        <taxon>Sar</taxon>
        <taxon>Rhizaria</taxon>
        <taxon>Cercozoa</taxon>
        <taxon>Chlorarachniophyceae</taxon>
        <taxon>Lotharella</taxon>
    </lineage>
</organism>
<gene>
    <name evidence="1" type="ORF">LSP00402_LOCUS12093</name>
</gene>
<dbReference type="AlphaFoldDB" id="A0A7S2TSG9"/>
<reference evidence="1" key="1">
    <citation type="submission" date="2021-01" db="EMBL/GenBank/DDBJ databases">
        <authorList>
            <person name="Corre E."/>
            <person name="Pelletier E."/>
            <person name="Niang G."/>
            <person name="Scheremetjew M."/>
            <person name="Finn R."/>
            <person name="Kale V."/>
            <person name="Holt S."/>
            <person name="Cochrane G."/>
            <person name="Meng A."/>
            <person name="Brown T."/>
            <person name="Cohen L."/>
        </authorList>
    </citation>
    <scope>NUCLEOTIDE SEQUENCE</scope>
    <source>
        <strain evidence="1">CCMP622</strain>
    </source>
</reference>
<proteinExistence type="predicted"/>
<protein>
    <recommendedName>
        <fullName evidence="2">SMP-30/Gluconolactonase/LRE-like region domain-containing protein</fullName>
    </recommendedName>
</protein>